<reference evidence="3 4" key="1">
    <citation type="submission" date="2017-05" db="EMBL/GenBank/DDBJ databases">
        <authorList>
            <person name="Varghese N."/>
            <person name="Submissions S."/>
        </authorList>
    </citation>
    <scope>NUCLEOTIDE SEQUENCE [LARGE SCALE GENOMIC DNA]</scope>
    <source>
        <strain evidence="3 4">DSM 100094</strain>
    </source>
</reference>
<evidence type="ECO:0000313" key="4">
    <source>
        <dbReference type="Proteomes" id="UP000319014"/>
    </source>
</evidence>
<feature type="signal peptide" evidence="2">
    <location>
        <begin position="1"/>
        <end position="26"/>
    </location>
</feature>
<evidence type="ECO:0008006" key="5">
    <source>
        <dbReference type="Google" id="ProtNLM"/>
    </source>
</evidence>
<keyword evidence="2" id="KW-0732">Signal</keyword>
<keyword evidence="4" id="KW-1185">Reference proteome</keyword>
<dbReference type="OrthoDB" id="7354754at2"/>
<organism evidence="3 4">
    <name type="scientific">Paracoccus laeviglucosivorans</name>
    <dbReference type="NCBI Taxonomy" id="1197861"/>
    <lineage>
        <taxon>Bacteria</taxon>
        <taxon>Pseudomonadati</taxon>
        <taxon>Pseudomonadota</taxon>
        <taxon>Alphaproteobacteria</taxon>
        <taxon>Rhodobacterales</taxon>
        <taxon>Paracoccaceae</taxon>
        <taxon>Paracoccus</taxon>
    </lineage>
</organism>
<gene>
    <name evidence="3" type="ORF">SAMN06265221_11947</name>
</gene>
<dbReference type="EMBL" id="FXTK01000019">
    <property type="protein sequence ID" value="SMO93109.1"/>
    <property type="molecule type" value="Genomic_DNA"/>
</dbReference>
<name>A0A521FA97_9RHOB</name>
<accession>A0A521FA97</accession>
<dbReference type="AlphaFoldDB" id="A0A521FA97"/>
<evidence type="ECO:0000313" key="3">
    <source>
        <dbReference type="EMBL" id="SMO93109.1"/>
    </source>
</evidence>
<evidence type="ECO:0000256" key="1">
    <source>
        <dbReference type="SAM" id="MobiDB-lite"/>
    </source>
</evidence>
<protein>
    <recommendedName>
        <fullName evidence="5">LTXXQ motif family protein</fullName>
    </recommendedName>
</protein>
<proteinExistence type="predicted"/>
<sequence>MKTFAISAIVAAAALGAVTAPVAVQAQRAETIRSAGPDMPLPQSPGIALAAHLAAAQVYLGIAPAQQEAWQIYCQALIAFLEPPPAEPDAKASLHSERMAHDVLRRADKAQALLDGAAALRGVLEPDQIARLERSEPGGASARTTTPPNLNKPKPE</sequence>
<evidence type="ECO:0000256" key="2">
    <source>
        <dbReference type="SAM" id="SignalP"/>
    </source>
</evidence>
<dbReference type="Proteomes" id="UP000319014">
    <property type="component" value="Unassembled WGS sequence"/>
</dbReference>
<feature type="region of interest" description="Disordered" evidence="1">
    <location>
        <begin position="126"/>
        <end position="156"/>
    </location>
</feature>
<feature type="chain" id="PRO_5022024647" description="LTXXQ motif family protein" evidence="2">
    <location>
        <begin position="27"/>
        <end position="156"/>
    </location>
</feature>
<dbReference type="RefSeq" id="WP_142664374.1">
    <property type="nucleotide sequence ID" value="NZ_FXTK01000019.1"/>
</dbReference>
<feature type="compositionally biased region" description="Low complexity" evidence="1">
    <location>
        <begin position="144"/>
        <end position="156"/>
    </location>
</feature>